<protein>
    <submittedName>
        <fullName evidence="1">Uncharacterized protein</fullName>
    </submittedName>
</protein>
<organism evidence="1 2">
    <name type="scientific">Dorcoceras hygrometricum</name>
    <dbReference type="NCBI Taxonomy" id="472368"/>
    <lineage>
        <taxon>Eukaryota</taxon>
        <taxon>Viridiplantae</taxon>
        <taxon>Streptophyta</taxon>
        <taxon>Embryophyta</taxon>
        <taxon>Tracheophyta</taxon>
        <taxon>Spermatophyta</taxon>
        <taxon>Magnoliopsida</taxon>
        <taxon>eudicotyledons</taxon>
        <taxon>Gunneridae</taxon>
        <taxon>Pentapetalae</taxon>
        <taxon>asterids</taxon>
        <taxon>lamiids</taxon>
        <taxon>Lamiales</taxon>
        <taxon>Gesneriaceae</taxon>
        <taxon>Didymocarpoideae</taxon>
        <taxon>Trichosporeae</taxon>
        <taxon>Loxocarpinae</taxon>
        <taxon>Dorcoceras</taxon>
    </lineage>
</organism>
<dbReference type="AlphaFoldDB" id="A0A2Z7D6P1"/>
<evidence type="ECO:0000313" key="2">
    <source>
        <dbReference type="Proteomes" id="UP000250235"/>
    </source>
</evidence>
<keyword evidence="2" id="KW-1185">Reference proteome</keyword>
<reference evidence="1 2" key="1">
    <citation type="journal article" date="2015" name="Proc. Natl. Acad. Sci. U.S.A.">
        <title>The resurrection genome of Boea hygrometrica: A blueprint for survival of dehydration.</title>
        <authorList>
            <person name="Xiao L."/>
            <person name="Yang G."/>
            <person name="Zhang L."/>
            <person name="Yang X."/>
            <person name="Zhao S."/>
            <person name="Ji Z."/>
            <person name="Zhou Q."/>
            <person name="Hu M."/>
            <person name="Wang Y."/>
            <person name="Chen M."/>
            <person name="Xu Y."/>
            <person name="Jin H."/>
            <person name="Xiao X."/>
            <person name="Hu G."/>
            <person name="Bao F."/>
            <person name="Hu Y."/>
            <person name="Wan P."/>
            <person name="Li L."/>
            <person name="Deng X."/>
            <person name="Kuang T."/>
            <person name="Xiang C."/>
            <person name="Zhu J.K."/>
            <person name="Oliver M.J."/>
            <person name="He Y."/>
        </authorList>
    </citation>
    <scope>NUCLEOTIDE SEQUENCE [LARGE SCALE GENOMIC DNA]</scope>
    <source>
        <strain evidence="2">cv. XS01</strain>
    </source>
</reference>
<name>A0A2Z7D6P1_9LAMI</name>
<gene>
    <name evidence="1" type="ORF">F511_40710</name>
</gene>
<proteinExistence type="predicted"/>
<sequence length="76" mass="8661">MGFEFQIKYKAESLNGAADALSRRLETEINSISVPKWLEIEEFHSAVRMDPKLSEIITRLHKGEVSNSLTRCLMGH</sequence>
<dbReference type="Proteomes" id="UP000250235">
    <property type="component" value="Unassembled WGS sequence"/>
</dbReference>
<accession>A0A2Z7D6P1</accession>
<evidence type="ECO:0000313" key="1">
    <source>
        <dbReference type="EMBL" id="KZV54770.1"/>
    </source>
</evidence>
<dbReference type="EMBL" id="KQ989144">
    <property type="protein sequence ID" value="KZV54770.1"/>
    <property type="molecule type" value="Genomic_DNA"/>
</dbReference>